<dbReference type="Proteomes" id="UP000006727">
    <property type="component" value="Chromosome 4"/>
</dbReference>
<reference evidence="1 3" key="1">
    <citation type="journal article" date="2008" name="Science">
        <title>The Physcomitrella genome reveals evolutionary insights into the conquest of land by plants.</title>
        <authorList>
            <person name="Rensing S."/>
            <person name="Lang D."/>
            <person name="Zimmer A."/>
            <person name="Terry A."/>
            <person name="Salamov A."/>
            <person name="Shapiro H."/>
            <person name="Nishiyama T."/>
            <person name="Perroud P.-F."/>
            <person name="Lindquist E."/>
            <person name="Kamisugi Y."/>
            <person name="Tanahashi T."/>
            <person name="Sakakibara K."/>
            <person name="Fujita T."/>
            <person name="Oishi K."/>
            <person name="Shin-I T."/>
            <person name="Kuroki Y."/>
            <person name="Toyoda A."/>
            <person name="Suzuki Y."/>
            <person name="Hashimoto A."/>
            <person name="Yamaguchi K."/>
            <person name="Sugano A."/>
            <person name="Kohara Y."/>
            <person name="Fujiyama A."/>
            <person name="Anterola A."/>
            <person name="Aoki S."/>
            <person name="Ashton N."/>
            <person name="Barbazuk W.B."/>
            <person name="Barker E."/>
            <person name="Bennetzen J."/>
            <person name="Bezanilla M."/>
            <person name="Blankenship R."/>
            <person name="Cho S.H."/>
            <person name="Dutcher S."/>
            <person name="Estelle M."/>
            <person name="Fawcett J.A."/>
            <person name="Gundlach H."/>
            <person name="Hanada K."/>
            <person name="Heyl A."/>
            <person name="Hicks K.A."/>
            <person name="Hugh J."/>
            <person name="Lohr M."/>
            <person name="Mayer K."/>
            <person name="Melkozernov A."/>
            <person name="Murata T."/>
            <person name="Nelson D."/>
            <person name="Pils B."/>
            <person name="Prigge M."/>
            <person name="Reiss B."/>
            <person name="Renner T."/>
            <person name="Rombauts S."/>
            <person name="Rushton P."/>
            <person name="Sanderfoot A."/>
            <person name="Schween G."/>
            <person name="Shiu S.-H."/>
            <person name="Stueber K."/>
            <person name="Theodoulou F.L."/>
            <person name="Tu H."/>
            <person name="Van de Peer Y."/>
            <person name="Verrier P.J."/>
            <person name="Waters E."/>
            <person name="Wood A."/>
            <person name="Yang L."/>
            <person name="Cove D."/>
            <person name="Cuming A."/>
            <person name="Hasebe M."/>
            <person name="Lucas S."/>
            <person name="Mishler D.B."/>
            <person name="Reski R."/>
            <person name="Grigoriev I."/>
            <person name="Quatrano R.S."/>
            <person name="Boore J.L."/>
        </authorList>
    </citation>
    <scope>NUCLEOTIDE SEQUENCE [LARGE SCALE GENOMIC DNA]</scope>
    <source>
        <strain evidence="2 3">cv. Gransden 2004</strain>
    </source>
</reference>
<evidence type="ECO:0000313" key="1">
    <source>
        <dbReference type="EMBL" id="PNR56102.1"/>
    </source>
</evidence>
<dbReference type="InParanoid" id="A0A2K1KQM5"/>
<evidence type="ECO:0000313" key="3">
    <source>
        <dbReference type="Proteomes" id="UP000006727"/>
    </source>
</evidence>
<dbReference type="EMBL" id="ABEU02000004">
    <property type="protein sequence ID" value="PNR56102.1"/>
    <property type="molecule type" value="Genomic_DNA"/>
</dbReference>
<keyword evidence="3" id="KW-1185">Reference proteome</keyword>
<dbReference type="PaxDb" id="3218-PP1S289_29V6.1"/>
<evidence type="ECO:0000313" key="2">
    <source>
        <dbReference type="EnsemblPlants" id="PAC:32921238.CDS.1"/>
    </source>
</evidence>
<reference evidence="1 3" key="2">
    <citation type="journal article" date="2018" name="Plant J.">
        <title>The Physcomitrella patens chromosome-scale assembly reveals moss genome structure and evolution.</title>
        <authorList>
            <person name="Lang D."/>
            <person name="Ullrich K.K."/>
            <person name="Murat F."/>
            <person name="Fuchs J."/>
            <person name="Jenkins J."/>
            <person name="Haas F.B."/>
            <person name="Piednoel M."/>
            <person name="Gundlach H."/>
            <person name="Van Bel M."/>
            <person name="Meyberg R."/>
            <person name="Vives C."/>
            <person name="Morata J."/>
            <person name="Symeonidi A."/>
            <person name="Hiss M."/>
            <person name="Muchero W."/>
            <person name="Kamisugi Y."/>
            <person name="Saleh O."/>
            <person name="Blanc G."/>
            <person name="Decker E.L."/>
            <person name="van Gessel N."/>
            <person name="Grimwood J."/>
            <person name="Hayes R.D."/>
            <person name="Graham S.W."/>
            <person name="Gunter L.E."/>
            <person name="McDaniel S.F."/>
            <person name="Hoernstein S.N.W."/>
            <person name="Larsson A."/>
            <person name="Li F.W."/>
            <person name="Perroud P.F."/>
            <person name="Phillips J."/>
            <person name="Ranjan P."/>
            <person name="Rokshar D.S."/>
            <person name="Rothfels C.J."/>
            <person name="Schneider L."/>
            <person name="Shu S."/>
            <person name="Stevenson D.W."/>
            <person name="Thummler F."/>
            <person name="Tillich M."/>
            <person name="Villarreal Aguilar J.C."/>
            <person name="Widiez T."/>
            <person name="Wong G.K."/>
            <person name="Wymore A."/>
            <person name="Zhang Y."/>
            <person name="Zimmer A.D."/>
            <person name="Quatrano R.S."/>
            <person name="Mayer K.F.X."/>
            <person name="Goodstein D."/>
            <person name="Casacuberta J.M."/>
            <person name="Vandepoele K."/>
            <person name="Reski R."/>
            <person name="Cuming A.C."/>
            <person name="Tuskan G.A."/>
            <person name="Maumus F."/>
            <person name="Salse J."/>
            <person name="Schmutz J."/>
            <person name="Rensing S.A."/>
        </authorList>
    </citation>
    <scope>NUCLEOTIDE SEQUENCE [LARGE SCALE GENOMIC DNA]</scope>
    <source>
        <strain evidence="2 3">cv. Gransden 2004</strain>
    </source>
</reference>
<proteinExistence type="predicted"/>
<sequence>MQGVKIKKQCFRFWSGPMEVAISLPWPLPWLGPMGVMCYSMEALYSHFMVRAMEVVIPFRAPYHELILFH</sequence>
<dbReference type="Gramene" id="Pp3c4_31700V3.2">
    <property type="protein sequence ID" value="PAC:32921239.CDS.1"/>
    <property type="gene ID" value="Pp3c4_31700"/>
</dbReference>
<organism evidence="1">
    <name type="scientific">Physcomitrium patens</name>
    <name type="common">Spreading-leaved earth moss</name>
    <name type="synonym">Physcomitrella patens</name>
    <dbReference type="NCBI Taxonomy" id="3218"/>
    <lineage>
        <taxon>Eukaryota</taxon>
        <taxon>Viridiplantae</taxon>
        <taxon>Streptophyta</taxon>
        <taxon>Embryophyta</taxon>
        <taxon>Bryophyta</taxon>
        <taxon>Bryophytina</taxon>
        <taxon>Bryopsida</taxon>
        <taxon>Funariidae</taxon>
        <taxon>Funariales</taxon>
        <taxon>Funariaceae</taxon>
        <taxon>Physcomitrium</taxon>
    </lineage>
</organism>
<gene>
    <name evidence="1" type="ORF">PHYPA_006999</name>
</gene>
<name>A0A2K1KQM5_PHYPA</name>
<protein>
    <submittedName>
        <fullName evidence="1 2">Uncharacterized protein</fullName>
    </submittedName>
</protein>
<accession>A0A2K1KQM5</accession>
<reference evidence="2" key="3">
    <citation type="submission" date="2020-12" db="UniProtKB">
        <authorList>
            <consortium name="EnsemblPlants"/>
        </authorList>
    </citation>
    <scope>IDENTIFICATION</scope>
</reference>
<dbReference type="EnsemblPlants" id="Pp3c4_31700V3.1">
    <property type="protein sequence ID" value="PAC:32921238.CDS.1"/>
    <property type="gene ID" value="Pp3c4_31700"/>
</dbReference>
<dbReference type="EnsemblPlants" id="Pp3c4_31700V3.2">
    <property type="protein sequence ID" value="PAC:32921239.CDS.1"/>
    <property type="gene ID" value="Pp3c4_31700"/>
</dbReference>
<dbReference type="Gramene" id="Pp3c4_31700V3.1">
    <property type="protein sequence ID" value="PAC:32921238.CDS.1"/>
    <property type="gene ID" value="Pp3c4_31700"/>
</dbReference>
<dbReference type="AlphaFoldDB" id="A0A2K1KQM5"/>